<organism evidence="7 8">
    <name type="scientific">Sphingobacterium wenxiniae</name>
    <dbReference type="NCBI Taxonomy" id="683125"/>
    <lineage>
        <taxon>Bacteria</taxon>
        <taxon>Pseudomonadati</taxon>
        <taxon>Bacteroidota</taxon>
        <taxon>Sphingobacteriia</taxon>
        <taxon>Sphingobacteriales</taxon>
        <taxon>Sphingobacteriaceae</taxon>
        <taxon>Sphingobacterium</taxon>
    </lineage>
</organism>
<dbReference type="OrthoDB" id="659569at2"/>
<dbReference type="AlphaFoldDB" id="A0A1I6NVJ1"/>
<dbReference type="SUPFAM" id="SSF88659">
    <property type="entry name" value="Sigma3 and sigma4 domains of RNA polymerase sigma factors"/>
    <property type="match status" value="1"/>
</dbReference>
<dbReference type="Gene3D" id="1.10.1740.10">
    <property type="match status" value="1"/>
</dbReference>
<dbReference type="InterPro" id="IPR039425">
    <property type="entry name" value="RNA_pol_sigma-70-like"/>
</dbReference>
<dbReference type="PANTHER" id="PTHR43133:SF46">
    <property type="entry name" value="RNA POLYMERASE SIGMA-70 FACTOR ECF SUBFAMILY"/>
    <property type="match status" value="1"/>
</dbReference>
<dbReference type="STRING" id="683125.SAMN05660206_101125"/>
<dbReference type="InterPro" id="IPR014327">
    <property type="entry name" value="RNA_pol_sigma70_bacteroid"/>
</dbReference>
<dbReference type="Gene3D" id="1.10.10.10">
    <property type="entry name" value="Winged helix-like DNA-binding domain superfamily/Winged helix DNA-binding domain"/>
    <property type="match status" value="1"/>
</dbReference>
<evidence type="ECO:0000313" key="8">
    <source>
        <dbReference type="Proteomes" id="UP000198785"/>
    </source>
</evidence>
<dbReference type="Proteomes" id="UP000198785">
    <property type="component" value="Unassembled WGS sequence"/>
</dbReference>
<evidence type="ECO:0000256" key="2">
    <source>
        <dbReference type="ARBA" id="ARBA00023015"/>
    </source>
</evidence>
<dbReference type="GO" id="GO:0003677">
    <property type="term" value="F:DNA binding"/>
    <property type="evidence" value="ECO:0007669"/>
    <property type="project" value="InterPro"/>
</dbReference>
<keyword evidence="4" id="KW-0804">Transcription</keyword>
<accession>A0A1I6NVJ1</accession>
<dbReference type="CDD" id="cd06171">
    <property type="entry name" value="Sigma70_r4"/>
    <property type="match status" value="1"/>
</dbReference>
<dbReference type="NCBIfam" id="TIGR02985">
    <property type="entry name" value="Sig70_bacteroi1"/>
    <property type="match status" value="1"/>
</dbReference>
<dbReference type="InterPro" id="IPR007627">
    <property type="entry name" value="RNA_pol_sigma70_r2"/>
</dbReference>
<dbReference type="InterPro" id="IPR013324">
    <property type="entry name" value="RNA_pol_sigma_r3/r4-like"/>
</dbReference>
<evidence type="ECO:0000256" key="4">
    <source>
        <dbReference type="ARBA" id="ARBA00023163"/>
    </source>
</evidence>
<dbReference type="InterPro" id="IPR013325">
    <property type="entry name" value="RNA_pol_sigma_r2"/>
</dbReference>
<feature type="domain" description="RNA polymerase sigma factor 70 region 4 type 2" evidence="6">
    <location>
        <begin position="124"/>
        <end position="174"/>
    </location>
</feature>
<dbReference type="EMBL" id="FOZZ01000001">
    <property type="protein sequence ID" value="SFS31914.1"/>
    <property type="molecule type" value="Genomic_DNA"/>
</dbReference>
<feature type="domain" description="RNA polymerase sigma-70 region 2" evidence="5">
    <location>
        <begin position="27"/>
        <end position="93"/>
    </location>
</feature>
<dbReference type="SUPFAM" id="SSF88946">
    <property type="entry name" value="Sigma2 domain of RNA polymerase sigma factors"/>
    <property type="match status" value="1"/>
</dbReference>
<dbReference type="InterPro" id="IPR036388">
    <property type="entry name" value="WH-like_DNA-bd_sf"/>
</dbReference>
<dbReference type="Pfam" id="PF04542">
    <property type="entry name" value="Sigma70_r2"/>
    <property type="match status" value="1"/>
</dbReference>
<dbReference type="InterPro" id="IPR014284">
    <property type="entry name" value="RNA_pol_sigma-70_dom"/>
</dbReference>
<dbReference type="Pfam" id="PF08281">
    <property type="entry name" value="Sigma70_r4_2"/>
    <property type="match status" value="1"/>
</dbReference>
<evidence type="ECO:0000259" key="5">
    <source>
        <dbReference type="Pfam" id="PF04542"/>
    </source>
</evidence>
<dbReference type="RefSeq" id="WP_093363229.1">
    <property type="nucleotide sequence ID" value="NZ_FOZZ01000001.1"/>
</dbReference>
<reference evidence="7 8" key="1">
    <citation type="submission" date="2016-10" db="EMBL/GenBank/DDBJ databases">
        <authorList>
            <person name="de Groot N.N."/>
        </authorList>
    </citation>
    <scope>NUCLEOTIDE SEQUENCE [LARGE SCALE GENOMIC DNA]</scope>
    <source>
        <strain evidence="7 8">DSM 22789</strain>
    </source>
</reference>
<comment type="similarity">
    <text evidence="1">Belongs to the sigma-70 factor family. ECF subfamily.</text>
</comment>
<gene>
    <name evidence="7" type="ORF">SAMN05660206_101125</name>
</gene>
<sequence>MGSPSIIDDKELLQMLLKGDREAFQQLYQQYYATLYLHAYQKLKDREAAKDIVHDLFANIWQKSESLRITDKISSYLYASIRNRVIDYIAKEQSKSHYLESLVGHIEIGQANTDYLLREKMLQEQIENVLKTLSPRVREVFELSRKSYLNHKEISQKLDLSEQSVRSYIKDALRVLRMRLSAFPWVLFILFCKYF</sequence>
<dbReference type="GO" id="GO:0016987">
    <property type="term" value="F:sigma factor activity"/>
    <property type="evidence" value="ECO:0007669"/>
    <property type="project" value="UniProtKB-KW"/>
</dbReference>
<evidence type="ECO:0000259" key="6">
    <source>
        <dbReference type="Pfam" id="PF08281"/>
    </source>
</evidence>
<evidence type="ECO:0000313" key="7">
    <source>
        <dbReference type="EMBL" id="SFS31914.1"/>
    </source>
</evidence>
<keyword evidence="2" id="KW-0805">Transcription regulation</keyword>
<keyword evidence="3" id="KW-0731">Sigma factor</keyword>
<evidence type="ECO:0000256" key="1">
    <source>
        <dbReference type="ARBA" id="ARBA00010641"/>
    </source>
</evidence>
<dbReference type="InterPro" id="IPR013249">
    <property type="entry name" value="RNA_pol_sigma70_r4_t2"/>
</dbReference>
<proteinExistence type="inferred from homology"/>
<protein>
    <submittedName>
        <fullName evidence="7">RNA polymerase sigma-70 factor, ECF subfamily</fullName>
    </submittedName>
</protein>
<name>A0A1I6NVJ1_9SPHI</name>
<dbReference type="NCBIfam" id="TIGR02937">
    <property type="entry name" value="sigma70-ECF"/>
    <property type="match status" value="1"/>
</dbReference>
<dbReference type="GO" id="GO:0006352">
    <property type="term" value="P:DNA-templated transcription initiation"/>
    <property type="evidence" value="ECO:0007669"/>
    <property type="project" value="InterPro"/>
</dbReference>
<dbReference type="PANTHER" id="PTHR43133">
    <property type="entry name" value="RNA POLYMERASE ECF-TYPE SIGMA FACTO"/>
    <property type="match status" value="1"/>
</dbReference>
<evidence type="ECO:0000256" key="3">
    <source>
        <dbReference type="ARBA" id="ARBA00023082"/>
    </source>
</evidence>
<keyword evidence="8" id="KW-1185">Reference proteome</keyword>